<keyword evidence="1" id="KW-0472">Membrane</keyword>
<name>A0A0F9M5X2_9ZZZZ</name>
<sequence length="35" mass="4196">MTWIERLVEALNWICILIYFAVVLYAISKIFQFMG</sequence>
<evidence type="ECO:0000313" key="2">
    <source>
        <dbReference type="EMBL" id="KKM72065.1"/>
    </source>
</evidence>
<proteinExistence type="predicted"/>
<organism evidence="2">
    <name type="scientific">marine sediment metagenome</name>
    <dbReference type="NCBI Taxonomy" id="412755"/>
    <lineage>
        <taxon>unclassified sequences</taxon>
        <taxon>metagenomes</taxon>
        <taxon>ecological metagenomes</taxon>
    </lineage>
</organism>
<dbReference type="AlphaFoldDB" id="A0A0F9M5X2"/>
<keyword evidence="1" id="KW-1133">Transmembrane helix</keyword>
<evidence type="ECO:0000256" key="1">
    <source>
        <dbReference type="SAM" id="Phobius"/>
    </source>
</evidence>
<protein>
    <submittedName>
        <fullName evidence="2">Uncharacterized protein</fullName>
    </submittedName>
</protein>
<feature type="transmembrane region" description="Helical" evidence="1">
    <location>
        <begin position="7"/>
        <end position="27"/>
    </location>
</feature>
<keyword evidence="1" id="KW-0812">Transmembrane</keyword>
<comment type="caution">
    <text evidence="2">The sequence shown here is derived from an EMBL/GenBank/DDBJ whole genome shotgun (WGS) entry which is preliminary data.</text>
</comment>
<dbReference type="EMBL" id="LAZR01009533">
    <property type="protein sequence ID" value="KKM72065.1"/>
    <property type="molecule type" value="Genomic_DNA"/>
</dbReference>
<reference evidence="2" key="1">
    <citation type="journal article" date="2015" name="Nature">
        <title>Complex archaea that bridge the gap between prokaryotes and eukaryotes.</title>
        <authorList>
            <person name="Spang A."/>
            <person name="Saw J.H."/>
            <person name="Jorgensen S.L."/>
            <person name="Zaremba-Niedzwiedzka K."/>
            <person name="Martijn J."/>
            <person name="Lind A.E."/>
            <person name="van Eijk R."/>
            <person name="Schleper C."/>
            <person name="Guy L."/>
            <person name="Ettema T.J."/>
        </authorList>
    </citation>
    <scope>NUCLEOTIDE SEQUENCE</scope>
</reference>
<accession>A0A0F9M5X2</accession>
<gene>
    <name evidence="2" type="ORF">LCGC14_1424280</name>
</gene>